<comment type="caution">
    <text evidence="2">The sequence shown here is derived from an EMBL/GenBank/DDBJ whole genome shotgun (WGS) entry which is preliminary data.</text>
</comment>
<reference evidence="2 3" key="1">
    <citation type="submission" date="2020-07" db="EMBL/GenBank/DDBJ databases">
        <title>Sequencing the genomes of 1000 actinobacteria strains.</title>
        <authorList>
            <person name="Klenk H.-P."/>
        </authorList>
    </citation>
    <scope>NUCLEOTIDE SEQUENCE [LARGE SCALE GENOMIC DNA]</scope>
    <source>
        <strain evidence="2 3">CXB654</strain>
    </source>
</reference>
<organism evidence="2 3">
    <name type="scientific">Spinactinospora alkalitolerans</name>
    <dbReference type="NCBI Taxonomy" id="687207"/>
    <lineage>
        <taxon>Bacteria</taxon>
        <taxon>Bacillati</taxon>
        <taxon>Actinomycetota</taxon>
        <taxon>Actinomycetes</taxon>
        <taxon>Streptosporangiales</taxon>
        <taxon>Nocardiopsidaceae</taxon>
        <taxon>Spinactinospora</taxon>
    </lineage>
</organism>
<name>A0A852U610_9ACTN</name>
<evidence type="ECO:0000313" key="3">
    <source>
        <dbReference type="Proteomes" id="UP000589036"/>
    </source>
</evidence>
<sequence length="57" mass="6376">MIGMEASRWSRWTTITAVLMLAAIAAVVSYSHMYELAQRHGEPPWRAALFPLSVETA</sequence>
<dbReference type="EMBL" id="JACCCC010000001">
    <property type="protein sequence ID" value="NYE49514.1"/>
    <property type="molecule type" value="Genomic_DNA"/>
</dbReference>
<keyword evidence="1" id="KW-0812">Transmembrane</keyword>
<protein>
    <submittedName>
        <fullName evidence="2">Uncharacterized protein</fullName>
    </submittedName>
</protein>
<evidence type="ECO:0000313" key="2">
    <source>
        <dbReference type="EMBL" id="NYE49514.1"/>
    </source>
</evidence>
<dbReference type="Pfam" id="PF10935">
    <property type="entry name" value="DUF2637"/>
    <property type="match status" value="1"/>
</dbReference>
<feature type="transmembrane region" description="Helical" evidence="1">
    <location>
        <begin position="12"/>
        <end position="33"/>
    </location>
</feature>
<keyword evidence="3" id="KW-1185">Reference proteome</keyword>
<dbReference type="AlphaFoldDB" id="A0A852U610"/>
<dbReference type="Proteomes" id="UP000589036">
    <property type="component" value="Unassembled WGS sequence"/>
</dbReference>
<keyword evidence="1" id="KW-1133">Transmembrane helix</keyword>
<proteinExistence type="predicted"/>
<gene>
    <name evidence="2" type="ORF">HDA32_004634</name>
</gene>
<accession>A0A852U610</accession>
<evidence type="ECO:0000256" key="1">
    <source>
        <dbReference type="SAM" id="Phobius"/>
    </source>
</evidence>
<dbReference type="InterPro" id="IPR021235">
    <property type="entry name" value="DUF2637"/>
</dbReference>
<keyword evidence="1" id="KW-0472">Membrane</keyword>